<evidence type="ECO:0000256" key="2">
    <source>
        <dbReference type="ARBA" id="ARBA00005569"/>
    </source>
</evidence>
<feature type="region of interest" description="Disordered" evidence="8">
    <location>
        <begin position="1"/>
        <end position="20"/>
    </location>
</feature>
<dbReference type="OrthoDB" id="103454at2759"/>
<accession>A0A2V1ANE3</accession>
<evidence type="ECO:0000256" key="5">
    <source>
        <dbReference type="ARBA" id="ARBA00022927"/>
    </source>
</evidence>
<gene>
    <name evidence="11" type="ORF">CXQ85_001525</name>
</gene>
<evidence type="ECO:0000259" key="10">
    <source>
        <dbReference type="Pfam" id="PF08801"/>
    </source>
</evidence>
<name>A0A2V1ANE3_9ASCO</name>
<dbReference type="EMBL" id="PKFO01000001">
    <property type="protein sequence ID" value="PVH19224.1"/>
    <property type="molecule type" value="Genomic_DNA"/>
</dbReference>
<keyword evidence="4" id="KW-0509">mRNA transport</keyword>
<dbReference type="RefSeq" id="XP_025340164.1">
    <property type="nucleotide sequence ID" value="XM_025485233.1"/>
</dbReference>
<dbReference type="SUPFAM" id="SSF117289">
    <property type="entry name" value="Nucleoporin domain"/>
    <property type="match status" value="1"/>
</dbReference>
<comment type="caution">
    <text evidence="11">The sequence shown here is derived from an EMBL/GenBank/DDBJ whole genome shotgun (WGS) entry which is preliminary data.</text>
</comment>
<comment type="subcellular location">
    <subcellularLocation>
        <location evidence="1">Nucleus envelope</location>
    </subcellularLocation>
</comment>
<dbReference type="Proteomes" id="UP000244309">
    <property type="component" value="Unassembled WGS sequence"/>
</dbReference>
<dbReference type="Pfam" id="PF03177">
    <property type="entry name" value="Nucleoporin_C"/>
    <property type="match status" value="1"/>
</dbReference>
<evidence type="ECO:0000256" key="1">
    <source>
        <dbReference type="ARBA" id="ARBA00004259"/>
    </source>
</evidence>
<feature type="domain" description="Nucleoporin Nup133/Nup155-like C-terminal" evidence="9">
    <location>
        <begin position="778"/>
        <end position="984"/>
    </location>
</feature>
<dbReference type="Pfam" id="PF08801">
    <property type="entry name" value="Nucleoporin_N"/>
    <property type="match status" value="1"/>
</dbReference>
<evidence type="ECO:0000259" key="9">
    <source>
        <dbReference type="Pfam" id="PF03177"/>
    </source>
</evidence>
<dbReference type="STRING" id="45357.A0A2V1ANE3"/>
<dbReference type="PANTHER" id="PTHR13405:SF11">
    <property type="entry name" value="NUCLEAR PORE COMPLEX PROTEIN NUP133"/>
    <property type="match status" value="1"/>
</dbReference>
<comment type="similarity">
    <text evidence="2">Belongs to the nucleoporin Nup133 family.</text>
</comment>
<reference evidence="11 12" key="1">
    <citation type="submission" date="2017-12" db="EMBL/GenBank/DDBJ databases">
        <title>Genome Sequence of a Multidrug-Resistant Candida haemulonii Isolate from a Patient with Chronic Leg Ulcers in Israel.</title>
        <authorList>
            <person name="Chow N.A."/>
            <person name="Gade L."/>
            <person name="Batra D."/>
            <person name="Rowe L.A."/>
            <person name="Ben-Ami R."/>
            <person name="Loparev V.N."/>
            <person name="Litvintseva A.P."/>
        </authorList>
    </citation>
    <scope>NUCLEOTIDE SEQUENCE [LARGE SCALE GENOMIC DNA]</scope>
    <source>
        <strain evidence="11 12">B11899</strain>
    </source>
</reference>
<evidence type="ECO:0000256" key="4">
    <source>
        <dbReference type="ARBA" id="ARBA00022816"/>
    </source>
</evidence>
<dbReference type="InterPro" id="IPR007187">
    <property type="entry name" value="Nucleoporin_Nup133/Nup155_C"/>
</dbReference>
<evidence type="ECO:0000256" key="7">
    <source>
        <dbReference type="ARBA" id="ARBA00023242"/>
    </source>
</evidence>
<feature type="compositionally biased region" description="Polar residues" evidence="8">
    <location>
        <begin position="9"/>
        <end position="20"/>
    </location>
</feature>
<organism evidence="11 12">
    <name type="scientific">Candidozyma haemuli</name>
    <dbReference type="NCBI Taxonomy" id="45357"/>
    <lineage>
        <taxon>Eukaryota</taxon>
        <taxon>Fungi</taxon>
        <taxon>Dikarya</taxon>
        <taxon>Ascomycota</taxon>
        <taxon>Saccharomycotina</taxon>
        <taxon>Pichiomycetes</taxon>
        <taxon>Metschnikowiaceae</taxon>
        <taxon>Candidozyma</taxon>
    </lineage>
</organism>
<sequence length="1110" mass="123719">MFKPRQFNKEPSSVRHSFADATNDSISETSLPNATAFSGWELTKNDKYCVSRLPALPVLLESQMDEGEGEGDILNGYSDNATKFALLVGSKTINAWPYRSTDGSPITFEFPISGEENSEGLTLAILTRPSGTVALDPGLAVIETIAGKVRFYDSVQHAPALGIINSKNIETTVQLNKGEFITLAQNIEPAGIVVATNWKRVVLVTLRDLQGRPRLSTLELTGPSKASRLFSLFSSQLGPAESGDEVVSIRSGDFVNGSYQEIIVQDSKGGFKKLHYEFNPSGKPYIDHKKTLHYNLTPYLENSIDGVIPGALINTRFLGLWNLQIEGAEDLYTALVGVENSVNGYAEKNLLLVTLKVDQSGVLLYGSHQLPQVNFIGDYKPQLFIPSPSSTAFVVVGNSIIMTDMNKAFLQSNSSAEPTFSYYRPQWEDVVKLKAGVEVIGLGYEDKETESANPAVVVMTNNFGVIRVERFPESTTSKALPEDPTDPVYLLKSHMQQAIFYHQSEAVDFDVDPVYPLDTVKAATASIIGEVMNSSSSSLPPFFSSTRDSLLTRANALRELISFVQNNFEDFWFIVVPSIVEALEKLDASQHLWALLDAGTPEAALLKDKTITIIQDHHFVADSADIARSFFTYEAEKIDILVTGLLKSLQTSNHSDKTNIKILTGVLYEGVLKNEARYVSEVPEISPSKLWVLRTTLLEVSATAFDRAFGPSSKTFEGFTAQDRLDLVCLTESFYYIVTRAIQAMQDTDDAELDSYIKWFRTNRKKWVSALLKYGLIEEAQAITEKFQDFSSLAYILETERDSSSNEVVDEKLTHYIDVHGYEFAAKLFEHYIKTNQIQRLLLNFNDTDNYLDHFLRSNSKKYAQVAWIHHLQKKDFESASKILNSLASRKETDNQENRELSLSLAKLTAVAAKLQQPTSPDAIDLEESIIEAENNLVAVRIQNHLYDAVSSFVQNKKELITFDYFTQNFVNSKLQETFAQEAGPFFERFANSTVLSKEQLIGLLISVKPTGQFKGVFADALKVASSIGNDSEFQQQAARIWLTLLATTDDWSKITATSENTDDVNKARVHESVFFYTLSHIDGDSELYRILDEVVREPDASNGDFGWTA</sequence>
<dbReference type="InterPro" id="IPR014908">
    <property type="entry name" value="Nucleoporin_Nup133/Nup155_N"/>
</dbReference>
<feature type="domain" description="Nucleoporin Nup133/Nup155-like N-terminal" evidence="10">
    <location>
        <begin position="43"/>
        <end position="467"/>
    </location>
</feature>
<evidence type="ECO:0000313" key="12">
    <source>
        <dbReference type="Proteomes" id="UP000244309"/>
    </source>
</evidence>
<keyword evidence="5" id="KW-0653">Protein transport</keyword>
<evidence type="ECO:0000313" key="11">
    <source>
        <dbReference type="EMBL" id="PVH19224.1"/>
    </source>
</evidence>
<protein>
    <recommendedName>
        <fullName evidence="13">Nucleoporin Nup133/Nup155-like C-terminal domain-containing protein</fullName>
    </recommendedName>
</protein>
<evidence type="ECO:0000256" key="8">
    <source>
        <dbReference type="SAM" id="MobiDB-lite"/>
    </source>
</evidence>
<keyword evidence="6" id="KW-0811">Translocation</keyword>
<dbReference type="GO" id="GO:0031080">
    <property type="term" value="C:nuclear pore outer ring"/>
    <property type="evidence" value="ECO:0007669"/>
    <property type="project" value="TreeGrafter"/>
</dbReference>
<dbReference type="GO" id="GO:0000972">
    <property type="term" value="P:transcription-dependent tethering of RNA polymerase II gene DNA at nuclear periphery"/>
    <property type="evidence" value="ECO:0007669"/>
    <property type="project" value="TreeGrafter"/>
</dbReference>
<dbReference type="GeneID" id="37006856"/>
<dbReference type="Gene3D" id="2.130.10.10">
    <property type="entry name" value="YVTN repeat-like/Quinoprotein amine dehydrogenase"/>
    <property type="match status" value="1"/>
</dbReference>
<dbReference type="GO" id="GO:0006606">
    <property type="term" value="P:protein import into nucleus"/>
    <property type="evidence" value="ECO:0007669"/>
    <property type="project" value="TreeGrafter"/>
</dbReference>
<dbReference type="VEuPathDB" id="FungiDB:CXQ85_001525"/>
<dbReference type="InterPro" id="IPR015943">
    <property type="entry name" value="WD40/YVTN_repeat-like_dom_sf"/>
</dbReference>
<keyword evidence="3" id="KW-0813">Transport</keyword>
<dbReference type="InterPro" id="IPR037624">
    <property type="entry name" value="Nup133-like"/>
</dbReference>
<proteinExistence type="inferred from homology"/>
<dbReference type="GO" id="GO:0016973">
    <property type="term" value="P:poly(A)+ mRNA export from nucleus"/>
    <property type="evidence" value="ECO:0007669"/>
    <property type="project" value="TreeGrafter"/>
</dbReference>
<evidence type="ECO:0008006" key="13">
    <source>
        <dbReference type="Google" id="ProtNLM"/>
    </source>
</evidence>
<dbReference type="GO" id="GO:0017056">
    <property type="term" value="F:structural constituent of nuclear pore"/>
    <property type="evidence" value="ECO:0007669"/>
    <property type="project" value="InterPro"/>
</dbReference>
<keyword evidence="7" id="KW-0539">Nucleus</keyword>
<evidence type="ECO:0000256" key="6">
    <source>
        <dbReference type="ARBA" id="ARBA00023010"/>
    </source>
</evidence>
<dbReference type="Gene3D" id="1.20.58.1380">
    <property type="match status" value="1"/>
</dbReference>
<dbReference type="AlphaFoldDB" id="A0A2V1ANE3"/>
<dbReference type="PANTHER" id="PTHR13405">
    <property type="entry name" value="NUCLEAR PORE COMPLEX PROTEIN NUP133"/>
    <property type="match status" value="1"/>
</dbReference>
<keyword evidence="12" id="KW-1185">Reference proteome</keyword>
<evidence type="ECO:0000256" key="3">
    <source>
        <dbReference type="ARBA" id="ARBA00022448"/>
    </source>
</evidence>